<dbReference type="RefSeq" id="WP_013328912.1">
    <property type="nucleotide sequence ID" value="NC_014507.1"/>
</dbReference>
<dbReference type="HOGENOM" id="CLU_1500300_0_0_2"/>
<protein>
    <submittedName>
        <fullName evidence="1">Uncharacterized protein</fullName>
    </submittedName>
</protein>
<proteinExistence type="predicted"/>
<gene>
    <name evidence="1" type="ordered locus">Mpet_0967</name>
</gene>
<dbReference type="STRING" id="679926.Mpet_0967"/>
<keyword evidence="2" id="KW-1185">Reference proteome</keyword>
<name>E1RK11_METP4</name>
<organism evidence="1 2">
    <name type="scientific">Methanolacinia petrolearia (strain DSM 11571 / OCM 486 / SEBR 4847)</name>
    <name type="common">Methanoplanus petrolearius</name>
    <dbReference type="NCBI Taxonomy" id="679926"/>
    <lineage>
        <taxon>Archaea</taxon>
        <taxon>Methanobacteriati</taxon>
        <taxon>Methanobacteriota</taxon>
        <taxon>Stenosarchaea group</taxon>
        <taxon>Methanomicrobia</taxon>
        <taxon>Methanomicrobiales</taxon>
        <taxon>Methanomicrobiaceae</taxon>
        <taxon>Methanolacinia</taxon>
    </lineage>
</organism>
<reference evidence="1 2" key="1">
    <citation type="journal article" date="2010" name="Stand. Genomic Sci.">
        <title>Complete genome sequence of Methanoplanus petrolearius type strain (SEBR 4847).</title>
        <authorList>
            <person name="Brambilla E."/>
            <person name="Djao O.D."/>
            <person name="Daligault H."/>
            <person name="Lapidus A."/>
            <person name="Lucas S."/>
            <person name="Hammon N."/>
            <person name="Nolan M."/>
            <person name="Tice H."/>
            <person name="Cheng J.F."/>
            <person name="Han C."/>
            <person name="Tapia R."/>
            <person name="Goodwin L."/>
            <person name="Pitluck S."/>
            <person name="Liolios K."/>
            <person name="Ivanova N."/>
            <person name="Mavromatis K."/>
            <person name="Mikhailova N."/>
            <person name="Pati A."/>
            <person name="Chen A."/>
            <person name="Palaniappan K."/>
            <person name="Land M."/>
            <person name="Hauser L."/>
            <person name="Chang Y.J."/>
            <person name="Jeffries C.D."/>
            <person name="Rohde M."/>
            <person name="Spring S."/>
            <person name="Sikorski J."/>
            <person name="Goker M."/>
            <person name="Woyke T."/>
            <person name="Bristow J."/>
            <person name="Eisen J.A."/>
            <person name="Markowitz V."/>
            <person name="Hugenholtz P."/>
            <person name="Kyrpides N.C."/>
            <person name="Klenk H.P."/>
        </authorList>
    </citation>
    <scope>NUCLEOTIDE SEQUENCE [LARGE SCALE GENOMIC DNA]</scope>
    <source>
        <strain evidence="2">DSM 11571 / OCM 486 / SEBR 4847</strain>
    </source>
</reference>
<dbReference type="Proteomes" id="UP000006565">
    <property type="component" value="Chromosome"/>
</dbReference>
<evidence type="ECO:0000313" key="1">
    <source>
        <dbReference type="EMBL" id="ADN35734.1"/>
    </source>
</evidence>
<dbReference type="KEGG" id="mpi:Mpet_0967"/>
<accession>E1RK11</accession>
<dbReference type="AlphaFoldDB" id="E1RK11"/>
<sequence length="179" mass="20871">MGKIEEIKEAISGIWSLSSRYIVTYHVSQDTVDILFRELAILIHQENDKTIAAYRILSTWNRRYTFIKGREELARDKKMIIFPCKNIFRLLGIRYSYEPKGYLADLGELCQLIQDNSSQLIEAFSEKNIEKTYHALIALKGNNDEEIQKTLQQYSDYSHPPPDTLRSSSLNTCNELYPR</sequence>
<dbReference type="GeneID" id="9743429"/>
<evidence type="ECO:0000313" key="2">
    <source>
        <dbReference type="Proteomes" id="UP000006565"/>
    </source>
</evidence>
<dbReference type="EMBL" id="CP002117">
    <property type="protein sequence ID" value="ADN35734.1"/>
    <property type="molecule type" value="Genomic_DNA"/>
</dbReference>